<dbReference type="EMBL" id="CM004469">
    <property type="protein sequence ID" value="OCT92671.1"/>
    <property type="molecule type" value="Genomic_DNA"/>
</dbReference>
<accession>A0A974HWP2</accession>
<proteinExistence type="predicted"/>
<evidence type="ECO:0000313" key="2">
    <source>
        <dbReference type="Proteomes" id="UP000694892"/>
    </source>
</evidence>
<name>A0A974HWP2_XENLA</name>
<evidence type="ECO:0000313" key="1">
    <source>
        <dbReference type="EMBL" id="OCT92671.1"/>
    </source>
</evidence>
<dbReference type="AlphaFoldDB" id="A0A974HWP2"/>
<organism evidence="1 2">
    <name type="scientific">Xenopus laevis</name>
    <name type="common">African clawed frog</name>
    <dbReference type="NCBI Taxonomy" id="8355"/>
    <lineage>
        <taxon>Eukaryota</taxon>
        <taxon>Metazoa</taxon>
        <taxon>Chordata</taxon>
        <taxon>Craniata</taxon>
        <taxon>Vertebrata</taxon>
        <taxon>Euteleostomi</taxon>
        <taxon>Amphibia</taxon>
        <taxon>Batrachia</taxon>
        <taxon>Anura</taxon>
        <taxon>Pipoidea</taxon>
        <taxon>Pipidae</taxon>
        <taxon>Xenopodinae</taxon>
        <taxon>Xenopus</taxon>
        <taxon>Xenopus</taxon>
    </lineage>
</organism>
<gene>
    <name evidence="1" type="ORF">XELAEV_18015732mg</name>
</gene>
<protein>
    <submittedName>
        <fullName evidence="1">Uncharacterized protein</fullName>
    </submittedName>
</protein>
<dbReference type="Proteomes" id="UP000694892">
    <property type="component" value="Chromosome 2S"/>
</dbReference>
<reference evidence="2" key="1">
    <citation type="journal article" date="2016" name="Nature">
        <title>Genome evolution in the allotetraploid frog Xenopus laevis.</title>
        <authorList>
            <person name="Session A.M."/>
            <person name="Uno Y."/>
            <person name="Kwon T."/>
            <person name="Chapman J.A."/>
            <person name="Toyoda A."/>
            <person name="Takahashi S."/>
            <person name="Fukui A."/>
            <person name="Hikosaka A."/>
            <person name="Suzuki A."/>
            <person name="Kondo M."/>
            <person name="van Heeringen S.J."/>
            <person name="Quigley I."/>
            <person name="Heinz S."/>
            <person name="Ogino H."/>
            <person name="Ochi H."/>
            <person name="Hellsten U."/>
            <person name="Lyons J.B."/>
            <person name="Simakov O."/>
            <person name="Putnam N."/>
            <person name="Stites J."/>
            <person name="Kuroki Y."/>
            <person name="Tanaka T."/>
            <person name="Michiue T."/>
            <person name="Watanabe M."/>
            <person name="Bogdanovic O."/>
            <person name="Lister R."/>
            <person name="Georgiou G."/>
            <person name="Paranjpe S.S."/>
            <person name="van Kruijsbergen I."/>
            <person name="Shu S."/>
            <person name="Carlson J."/>
            <person name="Kinoshita T."/>
            <person name="Ohta Y."/>
            <person name="Mawaribuchi S."/>
            <person name="Jenkins J."/>
            <person name="Grimwood J."/>
            <person name="Schmutz J."/>
            <person name="Mitros T."/>
            <person name="Mozaffari S.V."/>
            <person name="Suzuki Y."/>
            <person name="Haramoto Y."/>
            <person name="Yamamoto T.S."/>
            <person name="Takagi C."/>
            <person name="Heald R."/>
            <person name="Miller K."/>
            <person name="Haudenschild C."/>
            <person name="Kitzman J."/>
            <person name="Nakayama T."/>
            <person name="Izutsu Y."/>
            <person name="Robert J."/>
            <person name="Fortriede J."/>
            <person name="Burns K."/>
            <person name="Lotay V."/>
            <person name="Karimi K."/>
            <person name="Yasuoka Y."/>
            <person name="Dichmann D.S."/>
            <person name="Flajnik M.F."/>
            <person name="Houston D.W."/>
            <person name="Shendure J."/>
            <person name="DuPasquier L."/>
            <person name="Vize P.D."/>
            <person name="Zorn A.M."/>
            <person name="Ito M."/>
            <person name="Marcotte E.M."/>
            <person name="Wallingford J.B."/>
            <person name="Ito Y."/>
            <person name="Asashima M."/>
            <person name="Ueno N."/>
            <person name="Matsuda Y."/>
            <person name="Veenstra G.J."/>
            <person name="Fujiyama A."/>
            <person name="Harland R.M."/>
            <person name="Taira M."/>
            <person name="Rokhsar D.S."/>
        </authorList>
    </citation>
    <scope>NUCLEOTIDE SEQUENCE [LARGE SCALE GENOMIC DNA]</scope>
    <source>
        <strain evidence="2">J</strain>
    </source>
</reference>
<sequence length="67" mass="7679">MNWTHQSWGQSYHLLQSSCPGKLGHRIHPVAEPEEEGVRSEFRYPQDHGLLNHCHCSFLGNHQGGKM</sequence>